<dbReference type="UniPathway" id="UPA00142">
    <property type="reaction ID" value="UER00209"/>
</dbReference>
<evidence type="ECO:0000256" key="4">
    <source>
        <dbReference type="ARBA" id="ARBA00011153"/>
    </source>
</evidence>
<comment type="similarity">
    <text evidence="3 13">Belongs to the carboxylate-amine ligase family. Glutamate--cysteine ligase type 2 subfamily.</text>
</comment>
<evidence type="ECO:0000256" key="2">
    <source>
        <dbReference type="ARBA" id="ARBA00005006"/>
    </source>
</evidence>
<keyword evidence="11" id="KW-0809">Transit peptide</keyword>
<dbReference type="PANTHER" id="PTHR34378:SF1">
    <property type="entry name" value="GLUTAMATE--CYSTEINE LIGASE, CHLOROPLASTIC"/>
    <property type="match status" value="1"/>
</dbReference>
<evidence type="ECO:0000256" key="11">
    <source>
        <dbReference type="ARBA" id="ARBA00022946"/>
    </source>
</evidence>
<keyword evidence="9 13" id="KW-0547">Nucleotide-binding</keyword>
<evidence type="ECO:0000256" key="7">
    <source>
        <dbReference type="ARBA" id="ARBA00022640"/>
    </source>
</evidence>
<keyword evidence="15" id="KW-1185">Reference proteome</keyword>
<dbReference type="InterPro" id="IPR014746">
    <property type="entry name" value="Gln_synth/guanido_kin_cat_dom"/>
</dbReference>
<evidence type="ECO:0000256" key="8">
    <source>
        <dbReference type="ARBA" id="ARBA00022684"/>
    </source>
</evidence>
<dbReference type="InterPro" id="IPR006336">
    <property type="entry name" value="GCS2"/>
</dbReference>
<dbReference type="OrthoDB" id="2012853at2759"/>
<evidence type="ECO:0000256" key="13">
    <source>
        <dbReference type="PIRNR" id="PIRNR017901"/>
    </source>
</evidence>
<evidence type="ECO:0000256" key="1">
    <source>
        <dbReference type="ARBA" id="ARBA00004229"/>
    </source>
</evidence>
<dbReference type="GO" id="GO:0009507">
    <property type="term" value="C:chloroplast"/>
    <property type="evidence" value="ECO:0007669"/>
    <property type="project" value="UniProtKB-SubCell"/>
</dbReference>
<dbReference type="STRING" id="105231.A0A1Y1IJY6"/>
<dbReference type="AlphaFoldDB" id="A0A1Y1IJY6"/>
<dbReference type="EMBL" id="DF237422">
    <property type="protein sequence ID" value="GAQ88957.1"/>
    <property type="molecule type" value="Genomic_DNA"/>
</dbReference>
<keyword evidence="5 13" id="KW-0150">Chloroplast</keyword>
<dbReference type="InterPro" id="IPR011556">
    <property type="entry name" value="Glut_cys_lig_pln_type"/>
</dbReference>
<dbReference type="NCBIfam" id="TIGR01436">
    <property type="entry name" value="glu_cys_lig_pln"/>
    <property type="match status" value="1"/>
</dbReference>
<evidence type="ECO:0000313" key="15">
    <source>
        <dbReference type="Proteomes" id="UP000054558"/>
    </source>
</evidence>
<keyword evidence="12" id="KW-1015">Disulfide bond</keyword>
<reference evidence="14 15" key="1">
    <citation type="journal article" date="2014" name="Nat. Commun.">
        <title>Klebsormidium flaccidum genome reveals primary factors for plant terrestrial adaptation.</title>
        <authorList>
            <person name="Hori K."/>
            <person name="Maruyama F."/>
            <person name="Fujisawa T."/>
            <person name="Togashi T."/>
            <person name="Yamamoto N."/>
            <person name="Seo M."/>
            <person name="Sato S."/>
            <person name="Yamada T."/>
            <person name="Mori H."/>
            <person name="Tajima N."/>
            <person name="Moriyama T."/>
            <person name="Ikeuchi M."/>
            <person name="Watanabe M."/>
            <person name="Wada H."/>
            <person name="Kobayashi K."/>
            <person name="Saito M."/>
            <person name="Masuda T."/>
            <person name="Sasaki-Sekimoto Y."/>
            <person name="Mashiguchi K."/>
            <person name="Awai K."/>
            <person name="Shimojima M."/>
            <person name="Masuda S."/>
            <person name="Iwai M."/>
            <person name="Nobusawa T."/>
            <person name="Narise T."/>
            <person name="Kondo S."/>
            <person name="Saito H."/>
            <person name="Sato R."/>
            <person name="Murakawa M."/>
            <person name="Ihara Y."/>
            <person name="Oshima-Yamada Y."/>
            <person name="Ohtaka K."/>
            <person name="Satoh M."/>
            <person name="Sonobe K."/>
            <person name="Ishii M."/>
            <person name="Ohtani R."/>
            <person name="Kanamori-Sato M."/>
            <person name="Honoki R."/>
            <person name="Miyazaki D."/>
            <person name="Mochizuki H."/>
            <person name="Umetsu J."/>
            <person name="Higashi K."/>
            <person name="Shibata D."/>
            <person name="Kamiya Y."/>
            <person name="Sato N."/>
            <person name="Nakamura Y."/>
            <person name="Tabata S."/>
            <person name="Ida S."/>
            <person name="Kurokawa K."/>
            <person name="Ohta H."/>
        </authorList>
    </citation>
    <scope>NUCLEOTIDE SEQUENCE [LARGE SCALE GENOMIC DNA]</scope>
    <source>
        <strain evidence="14 15">NIES-2285</strain>
    </source>
</reference>
<comment type="catalytic activity">
    <reaction evidence="13">
        <text>L-cysteine + L-glutamate + ATP = gamma-L-glutamyl-L-cysteine + ADP + phosphate + H(+)</text>
        <dbReference type="Rhea" id="RHEA:13285"/>
        <dbReference type="ChEBI" id="CHEBI:15378"/>
        <dbReference type="ChEBI" id="CHEBI:29985"/>
        <dbReference type="ChEBI" id="CHEBI:30616"/>
        <dbReference type="ChEBI" id="CHEBI:35235"/>
        <dbReference type="ChEBI" id="CHEBI:43474"/>
        <dbReference type="ChEBI" id="CHEBI:58173"/>
        <dbReference type="ChEBI" id="CHEBI:456216"/>
        <dbReference type="EC" id="6.3.2.2"/>
    </reaction>
</comment>
<dbReference type="Gene3D" id="3.30.590.20">
    <property type="match status" value="1"/>
</dbReference>
<dbReference type="PANTHER" id="PTHR34378">
    <property type="entry name" value="GLUTAMATE--CYSTEINE LIGASE, CHLOROPLASTIC"/>
    <property type="match status" value="1"/>
</dbReference>
<dbReference type="GO" id="GO:0006750">
    <property type="term" value="P:glutathione biosynthetic process"/>
    <property type="evidence" value="ECO:0007669"/>
    <property type="project" value="UniProtKB-UniRule"/>
</dbReference>
<proteinExistence type="inferred from homology"/>
<evidence type="ECO:0000313" key="14">
    <source>
        <dbReference type="EMBL" id="GAQ88957.1"/>
    </source>
</evidence>
<keyword evidence="6 13" id="KW-0436">Ligase</keyword>
<organism evidence="14 15">
    <name type="scientific">Klebsormidium nitens</name>
    <name type="common">Green alga</name>
    <name type="synonym">Ulothrix nitens</name>
    <dbReference type="NCBI Taxonomy" id="105231"/>
    <lineage>
        <taxon>Eukaryota</taxon>
        <taxon>Viridiplantae</taxon>
        <taxon>Streptophyta</taxon>
        <taxon>Klebsormidiophyceae</taxon>
        <taxon>Klebsormidiales</taxon>
        <taxon>Klebsormidiaceae</taxon>
        <taxon>Klebsormidium</taxon>
    </lineage>
</organism>
<comment type="subunit">
    <text evidence="4">Homodimer or monomer when oxidized or reduced, respectively.</text>
</comment>
<protein>
    <recommendedName>
        <fullName evidence="13">Glutamate--cysteine ligase</fullName>
        <ecNumber evidence="13">6.3.2.2</ecNumber>
    </recommendedName>
</protein>
<evidence type="ECO:0000256" key="10">
    <source>
        <dbReference type="ARBA" id="ARBA00022840"/>
    </source>
</evidence>
<evidence type="ECO:0000256" key="5">
    <source>
        <dbReference type="ARBA" id="ARBA00022528"/>
    </source>
</evidence>
<name>A0A1Y1IJY6_KLENI</name>
<keyword evidence="7" id="KW-0934">Plastid</keyword>
<evidence type="ECO:0000256" key="6">
    <source>
        <dbReference type="ARBA" id="ARBA00022598"/>
    </source>
</evidence>
<keyword evidence="8" id="KW-0317">Glutathione biosynthesis</keyword>
<dbReference type="Proteomes" id="UP000054558">
    <property type="component" value="Unassembled WGS sequence"/>
</dbReference>
<dbReference type="GO" id="GO:0004357">
    <property type="term" value="F:glutamate-cysteine ligase activity"/>
    <property type="evidence" value="ECO:0007669"/>
    <property type="project" value="UniProtKB-UniRule"/>
</dbReference>
<accession>A0A1Y1IJY6</accession>
<dbReference type="InterPro" id="IPR035434">
    <property type="entry name" value="GCL_bact_plant"/>
</dbReference>
<dbReference type="OMA" id="RWWLAHQ"/>
<dbReference type="Pfam" id="PF04107">
    <property type="entry name" value="GCS2"/>
    <property type="match status" value="1"/>
</dbReference>
<evidence type="ECO:0000256" key="12">
    <source>
        <dbReference type="ARBA" id="ARBA00023157"/>
    </source>
</evidence>
<evidence type="ECO:0000256" key="3">
    <source>
        <dbReference type="ARBA" id="ARBA00010253"/>
    </source>
</evidence>
<comment type="subcellular location">
    <subcellularLocation>
        <location evidence="1 13">Plastid</location>
        <location evidence="1 13">Chloroplast</location>
    </subcellularLocation>
</comment>
<gene>
    <name evidence="14" type="ORF">KFL_004730050</name>
</gene>
<comment type="pathway">
    <text evidence="2">Sulfur metabolism; glutathione biosynthesis; glutathione from L-cysteine and L-glutamate: step 1/2.</text>
</comment>
<evidence type="ECO:0000256" key="9">
    <source>
        <dbReference type="ARBA" id="ARBA00022741"/>
    </source>
</evidence>
<dbReference type="GO" id="GO:0005524">
    <property type="term" value="F:ATP binding"/>
    <property type="evidence" value="ECO:0007669"/>
    <property type="project" value="UniProtKB-UniRule"/>
</dbReference>
<dbReference type="EC" id="6.3.2.2" evidence="13"/>
<keyword evidence="10 13" id="KW-0067">ATP-binding</keyword>
<dbReference type="SUPFAM" id="SSF55931">
    <property type="entry name" value="Glutamine synthetase/guanido kinase"/>
    <property type="match status" value="1"/>
</dbReference>
<sequence length="450" mass="50944">MADQKASGSKGENGEEARLTKQDLVDFFKKACTPRDQWRIGTEHEKIGFRVSDKKRLTYEEIRTILGKLADKFGWERSFEHGNLLALKQNGASITLEPGGQLELSGAPFKTLHETLEEVNNHISQVKAVCKELGAGFLTLGFDPKWTSSPTIPKERHILASDLISQKGEHGHDVMYRTCTVQVNLDYESEQDMVNKMRVGLALQPIATALFANSPFYEGKPSGFVSYRSITWTDTDPDRTGMLPFVFDDDFGFEKFVDWALDVPMYYVQNGKEYVKALGLDFKDFMAGKLEPLPGKYPTMADWLNQLNSILSEVRLKNIVEMRGSDNGPPEHITAQSALWVGLLYDDKSLQAALQLIKDWTAEERDALRNNVPRTGLKTVFRGTTVQDVAQKVVQLAKEGLERRGLKEEKYVEMLEDIARTGMCPADKLLDKYHNEWGQNVDKVYSEHCY</sequence>
<dbReference type="PIRSF" id="PIRSF017901">
    <property type="entry name" value="GCL"/>
    <property type="match status" value="1"/>
</dbReference>